<dbReference type="PROSITE" id="PS00198">
    <property type="entry name" value="4FE4S_FER_1"/>
    <property type="match status" value="1"/>
</dbReference>
<dbReference type="PATRIC" id="fig|1122219.3.peg.2853"/>
<protein>
    <submittedName>
        <fullName evidence="7">Ferredoxin</fullName>
    </submittedName>
</protein>
<dbReference type="Pfam" id="PF13237">
    <property type="entry name" value="Fer4_10"/>
    <property type="match status" value="1"/>
</dbReference>
<keyword evidence="3" id="KW-0560">Oxidoreductase</keyword>
<dbReference type="PANTHER" id="PTHR43673:SF10">
    <property type="entry name" value="NADH DEHYDROGENASE_NAD(P)H NITROREDUCTASE XCC3605-RELATED"/>
    <property type="match status" value="1"/>
</dbReference>
<dbReference type="GO" id="GO:0046872">
    <property type="term" value="F:metal ion binding"/>
    <property type="evidence" value="ECO:0007669"/>
    <property type="project" value="UniProtKB-KW"/>
</dbReference>
<evidence type="ECO:0000313" key="7">
    <source>
        <dbReference type="EMBL" id="KMO85482.1"/>
    </source>
</evidence>
<comment type="caution">
    <text evidence="7">The sequence shown here is derived from an EMBL/GenBank/DDBJ whole genome shotgun (WGS) entry which is preliminary data.</text>
</comment>
<dbReference type="InParanoid" id="A0A0J6WUN3"/>
<dbReference type="Gene3D" id="3.40.109.10">
    <property type="entry name" value="NADH Oxidase"/>
    <property type="match status" value="1"/>
</dbReference>
<dbReference type="InterPro" id="IPR017900">
    <property type="entry name" value="4Fe4S_Fe_S_CS"/>
</dbReference>
<dbReference type="GO" id="GO:0051536">
    <property type="term" value="F:iron-sulfur cluster binding"/>
    <property type="evidence" value="ECO:0007669"/>
    <property type="project" value="UniProtKB-KW"/>
</dbReference>
<evidence type="ECO:0000256" key="3">
    <source>
        <dbReference type="ARBA" id="ARBA00023002"/>
    </source>
</evidence>
<evidence type="ECO:0000256" key="2">
    <source>
        <dbReference type="ARBA" id="ARBA00022723"/>
    </source>
</evidence>
<dbReference type="InterPro" id="IPR029479">
    <property type="entry name" value="Nitroreductase"/>
</dbReference>
<accession>A0A0J6WUN3</accession>
<dbReference type="Proteomes" id="UP000036503">
    <property type="component" value="Unassembled WGS sequence"/>
</dbReference>
<reference evidence="7 8" key="1">
    <citation type="submission" date="2015-06" db="EMBL/GenBank/DDBJ databases">
        <title>Draft genome sequence of beer spoilage bacterium Megasphaera cerevisiae type strain 20462.</title>
        <authorList>
            <person name="Kutumbaka K."/>
            <person name="Pasmowitz J."/>
            <person name="Mategko J."/>
            <person name="Reyes D."/>
            <person name="Friedrich A."/>
            <person name="Han S."/>
            <person name="Martens-Habbena W."/>
            <person name="Neal-McKinney J."/>
            <person name="Janagama H.K."/>
            <person name="Nadala C."/>
            <person name="Samadpour M."/>
        </authorList>
    </citation>
    <scope>NUCLEOTIDE SEQUENCE [LARGE SCALE GENOMIC DNA]</scope>
    <source>
        <strain evidence="7 8">DSM 20462</strain>
    </source>
</reference>
<dbReference type="CDD" id="cd02143">
    <property type="entry name" value="nitroreductase_FeS-like"/>
    <property type="match status" value="1"/>
</dbReference>
<dbReference type="Gene3D" id="3.30.70.20">
    <property type="match status" value="1"/>
</dbReference>
<evidence type="ECO:0000256" key="5">
    <source>
        <dbReference type="ARBA" id="ARBA00023014"/>
    </source>
</evidence>
<dbReference type="OrthoDB" id="368873at2"/>
<feature type="domain" description="4Fe-4S ferredoxin-type" evidence="6">
    <location>
        <begin position="2"/>
        <end position="30"/>
    </location>
</feature>
<gene>
    <name evidence="7" type="ORF">AB840_13230</name>
</gene>
<dbReference type="InterPro" id="IPR017896">
    <property type="entry name" value="4Fe4S_Fe-S-bd"/>
</dbReference>
<dbReference type="EMBL" id="LEKT01000061">
    <property type="protein sequence ID" value="KMO85482.1"/>
    <property type="molecule type" value="Genomic_DNA"/>
</dbReference>
<dbReference type="SUPFAM" id="SSF55469">
    <property type="entry name" value="FMN-dependent nitroreductase-like"/>
    <property type="match status" value="1"/>
</dbReference>
<organism evidence="7 8">
    <name type="scientific">Megasphaera cerevisiae DSM 20462</name>
    <dbReference type="NCBI Taxonomy" id="1122219"/>
    <lineage>
        <taxon>Bacteria</taxon>
        <taxon>Bacillati</taxon>
        <taxon>Bacillota</taxon>
        <taxon>Negativicutes</taxon>
        <taxon>Veillonellales</taxon>
        <taxon>Veillonellaceae</taxon>
        <taxon>Megasphaera</taxon>
    </lineage>
</organism>
<dbReference type="PANTHER" id="PTHR43673">
    <property type="entry name" value="NAD(P)H NITROREDUCTASE YDGI-RELATED"/>
    <property type="match status" value="1"/>
</dbReference>
<dbReference type="PROSITE" id="PS51379">
    <property type="entry name" value="4FE4S_FER_2"/>
    <property type="match status" value="2"/>
</dbReference>
<keyword evidence="8" id="KW-1185">Reference proteome</keyword>
<evidence type="ECO:0000313" key="8">
    <source>
        <dbReference type="Proteomes" id="UP000036503"/>
    </source>
</evidence>
<keyword evidence="2" id="KW-0479">Metal-binding</keyword>
<dbReference type="AlphaFoldDB" id="A0A0J6WUN3"/>
<dbReference type="Pfam" id="PF00881">
    <property type="entry name" value="Nitroreductase"/>
    <property type="match status" value="1"/>
</dbReference>
<sequence>MSLIHINQKKCTACGLCIEVCPNILNMGENGPQETYPDLCIACGQCVAVCPQAALNNTLTPLPAQIAIDKERLPDASAAAQLLRSRRSIRHYRQPAVPKQQLSKLLNIARFAPTAGNRQGVSYIIVGSKSILKKATARTIDWMKLQSGGHTAIERSFAKHIKIYEESGTDVILRNAPQLILAVTVKGMPRGRENTIFSLAYLELYAPSLGLGTCWAGLLEMCMQDHYQPLLNIFSLPSDKEITGAVMVGYPKYHYQRLPDRAPLDVSWL</sequence>
<dbReference type="RefSeq" id="WP_048515323.1">
    <property type="nucleotide sequence ID" value="NZ_FUXD01000004.1"/>
</dbReference>
<keyword evidence="5" id="KW-0411">Iron-sulfur</keyword>
<name>A0A0J6WUN3_9FIRM</name>
<evidence type="ECO:0000256" key="1">
    <source>
        <dbReference type="ARBA" id="ARBA00007118"/>
    </source>
</evidence>
<dbReference type="STRING" id="39029.BSR42_04605"/>
<keyword evidence="4" id="KW-0408">Iron</keyword>
<dbReference type="SUPFAM" id="SSF54862">
    <property type="entry name" value="4Fe-4S ferredoxins"/>
    <property type="match status" value="1"/>
</dbReference>
<dbReference type="InterPro" id="IPR000415">
    <property type="entry name" value="Nitroreductase-like"/>
</dbReference>
<proteinExistence type="inferred from homology"/>
<evidence type="ECO:0000259" key="6">
    <source>
        <dbReference type="PROSITE" id="PS51379"/>
    </source>
</evidence>
<dbReference type="GO" id="GO:0016491">
    <property type="term" value="F:oxidoreductase activity"/>
    <property type="evidence" value="ECO:0007669"/>
    <property type="project" value="UniProtKB-KW"/>
</dbReference>
<feature type="domain" description="4Fe-4S ferredoxin-type" evidence="6">
    <location>
        <begin position="31"/>
        <end position="60"/>
    </location>
</feature>
<comment type="similarity">
    <text evidence="1">Belongs to the nitroreductase family.</text>
</comment>
<evidence type="ECO:0000256" key="4">
    <source>
        <dbReference type="ARBA" id="ARBA00023004"/>
    </source>
</evidence>